<dbReference type="InterPro" id="IPR002937">
    <property type="entry name" value="Amino_oxidase"/>
</dbReference>
<dbReference type="InterPro" id="IPR036188">
    <property type="entry name" value="FAD/NAD-bd_sf"/>
</dbReference>
<proteinExistence type="inferred from homology"/>
<dbReference type="PANTHER" id="PTHR43563:SF1">
    <property type="entry name" value="AMINE OXIDASE [FLAVIN-CONTAINING] B"/>
    <property type="match status" value="1"/>
</dbReference>
<dbReference type="InterPro" id="IPR001613">
    <property type="entry name" value="Flavin_amine_oxidase"/>
</dbReference>
<reference evidence="5 6" key="1">
    <citation type="submission" date="2021-03" db="EMBL/GenBank/DDBJ databases">
        <title>Enterococcal diversity collection.</title>
        <authorList>
            <person name="Gilmore M.S."/>
            <person name="Schwartzman J."/>
            <person name="Van Tyne D."/>
            <person name="Martin M."/>
            <person name="Earl A.M."/>
            <person name="Manson A.L."/>
            <person name="Straub T."/>
            <person name="Salamzade R."/>
            <person name="Saavedra J."/>
            <person name="Lebreton F."/>
            <person name="Prichula J."/>
            <person name="Schaufler K."/>
            <person name="Gaca A."/>
            <person name="Sgardioli B."/>
            <person name="Wagenaar J."/>
            <person name="Strong T."/>
        </authorList>
    </citation>
    <scope>NUCLEOTIDE SEQUENCE [LARGE SCALE GENOMIC DNA]</scope>
    <source>
        <strain evidence="5 6">669A</strain>
    </source>
</reference>
<dbReference type="InterPro" id="IPR050703">
    <property type="entry name" value="Flavin_MAO"/>
</dbReference>
<comment type="caution">
    <text evidence="5">The sequence shown here is derived from an EMBL/GenBank/DDBJ whole genome shotgun (WGS) entry which is preliminary data.</text>
</comment>
<dbReference type="RefSeq" id="WP_207674012.1">
    <property type="nucleotide sequence ID" value="NZ_JAFREM010000019.1"/>
</dbReference>
<feature type="domain" description="Amine oxidase" evidence="4">
    <location>
        <begin position="14"/>
        <end position="438"/>
    </location>
</feature>
<dbReference type="PRINTS" id="PR00757">
    <property type="entry name" value="AMINEOXDASEF"/>
</dbReference>
<dbReference type="SUPFAM" id="SSF51905">
    <property type="entry name" value="FAD/NAD(P)-binding domain"/>
    <property type="match status" value="1"/>
</dbReference>
<dbReference type="SUPFAM" id="SSF54373">
    <property type="entry name" value="FAD-linked reductases, C-terminal domain"/>
    <property type="match status" value="1"/>
</dbReference>
<keyword evidence="3" id="KW-0560">Oxidoreductase</keyword>
<dbReference type="Pfam" id="PF01593">
    <property type="entry name" value="Amino_oxidase"/>
    <property type="match status" value="1"/>
</dbReference>
<accession>A0ABS3LBS0</accession>
<sequence length="444" mass="49063">MDKKYDVIIIGAGFAGLAAGLSLKKNGLNTIILEARSRVGGRTETKWLDDGTQIDLGGQWLGPTQDRMYELADEYGVKTFPSQLFGKGQYHYLDGVHDNEPEEMLELLEAIDELADQVDLDHPHESPDIATQDRMTLASWLSLQTEDKEVANFVGRMLAGGLLASDAGEVSLFQMLYYIKAGGGTQSLLGAKGGAQQDRVVGGPQAIAEKMAEDHGSVLYDQVVKEVIKQDNDYLVETRSGDSYSADHVLIAVPPTVVNSKITFTPELPVWKKKTLQSILPGSASKFHAVYEKPFWREDGLSGQRSMSEGLIIESLDNSLENEEKGILTFFVYGIDSIQLSKLPEAKRKELLIDELVHLYGEQARNPEHFITQDWNEEPFTNGCFSGHFTPGGFIKYGEYLQSEVDGIHFAGTETATIWNGYFEGAVRSGEREAQKILAKAESK</sequence>
<evidence type="ECO:0000256" key="1">
    <source>
        <dbReference type="ARBA" id="ARBA00001974"/>
    </source>
</evidence>
<comment type="similarity">
    <text evidence="2">Belongs to the flavin monoamine oxidase family.</text>
</comment>
<dbReference type="EMBL" id="JAFREM010000019">
    <property type="protein sequence ID" value="MBO1307082.1"/>
    <property type="molecule type" value="Genomic_DNA"/>
</dbReference>
<comment type="cofactor">
    <cofactor evidence="1">
        <name>FAD</name>
        <dbReference type="ChEBI" id="CHEBI:57692"/>
    </cofactor>
</comment>
<evidence type="ECO:0000256" key="2">
    <source>
        <dbReference type="ARBA" id="ARBA00005995"/>
    </source>
</evidence>
<evidence type="ECO:0000313" key="5">
    <source>
        <dbReference type="EMBL" id="MBO1307082.1"/>
    </source>
</evidence>
<evidence type="ECO:0000256" key="3">
    <source>
        <dbReference type="ARBA" id="ARBA00023002"/>
    </source>
</evidence>
<evidence type="ECO:0000313" key="6">
    <source>
        <dbReference type="Proteomes" id="UP000664601"/>
    </source>
</evidence>
<name>A0ABS3LBS0_9ENTE</name>
<dbReference type="Gene3D" id="3.50.50.60">
    <property type="entry name" value="FAD/NAD(P)-binding domain"/>
    <property type="match status" value="1"/>
</dbReference>
<gene>
    <name evidence="5" type="ORF">JZO70_12970</name>
</gene>
<dbReference type="Proteomes" id="UP000664601">
    <property type="component" value="Unassembled WGS sequence"/>
</dbReference>
<dbReference type="PANTHER" id="PTHR43563">
    <property type="entry name" value="AMINE OXIDASE"/>
    <property type="match status" value="1"/>
</dbReference>
<protein>
    <submittedName>
        <fullName evidence="5">FAD-dependent oxidoreductase</fullName>
    </submittedName>
</protein>
<organism evidence="5 6">
    <name type="scientific">Candidatus Enterococcus moelleringii</name>
    <dbReference type="NCBI Taxonomy" id="2815325"/>
    <lineage>
        <taxon>Bacteria</taxon>
        <taxon>Bacillati</taxon>
        <taxon>Bacillota</taxon>
        <taxon>Bacilli</taxon>
        <taxon>Lactobacillales</taxon>
        <taxon>Enterococcaceae</taxon>
        <taxon>Enterococcus</taxon>
    </lineage>
</organism>
<keyword evidence="6" id="KW-1185">Reference proteome</keyword>
<evidence type="ECO:0000259" key="4">
    <source>
        <dbReference type="Pfam" id="PF01593"/>
    </source>
</evidence>